<protein>
    <submittedName>
        <fullName evidence="2">Class I SAM-dependent methyltransferase</fullName>
        <ecNumber evidence="2">2.1.-.-</ecNumber>
    </submittedName>
</protein>
<organism evidence="2 3">
    <name type="scientific">Hominiventricola aquisgranensis</name>
    <dbReference type="NCBI Taxonomy" id="3133164"/>
    <lineage>
        <taxon>Bacteria</taxon>
        <taxon>Bacillati</taxon>
        <taxon>Bacillota</taxon>
        <taxon>Clostridia</taxon>
        <taxon>Lachnospirales</taxon>
        <taxon>Lachnospiraceae</taxon>
        <taxon>Hominiventricola</taxon>
    </lineage>
</organism>
<dbReference type="Gene3D" id="3.40.50.150">
    <property type="entry name" value="Vaccinia Virus protein VP39"/>
    <property type="match status" value="1"/>
</dbReference>
<dbReference type="PANTHER" id="PTHR43591:SF24">
    <property type="entry name" value="2-METHOXY-6-POLYPRENYL-1,4-BENZOQUINOL METHYLASE, MITOCHONDRIAL"/>
    <property type="match status" value="1"/>
</dbReference>
<dbReference type="EC" id="2.1.-.-" evidence="2"/>
<evidence type="ECO:0000313" key="2">
    <source>
        <dbReference type="EMBL" id="MEQ2577539.1"/>
    </source>
</evidence>
<keyword evidence="2" id="KW-0808">Transferase</keyword>
<sequence length="264" mass="30923">MMLPQIEHYWTGRAKGYSEVNQHELATGQDRVWLGEIRKHLPKGENLKILDVGTGPGFFAILLARAGYDVTAVDYTEAMLAEAKKNAGEVAEKIHFQRMDAQKLDFPDGYFDVVISRNLTWNLECPEQAYAEWMRVLKEGGRLLNFDANWYHHLFDEEKRREYEEDRRRVENMSMEDHYTCTDIDAMEEIARQIPMSRTMRPAWDLEVLKNVNDGQAYADEHVWERVWDQTEKVNYASTPMFLIHAEKHIKANHMKRTLEGLVS</sequence>
<dbReference type="SUPFAM" id="SSF53335">
    <property type="entry name" value="S-adenosyl-L-methionine-dependent methyltransferases"/>
    <property type="match status" value="1"/>
</dbReference>
<dbReference type="GO" id="GO:0008168">
    <property type="term" value="F:methyltransferase activity"/>
    <property type="evidence" value="ECO:0007669"/>
    <property type="project" value="UniProtKB-KW"/>
</dbReference>
<proteinExistence type="predicted"/>
<dbReference type="Pfam" id="PF08241">
    <property type="entry name" value="Methyltransf_11"/>
    <property type="match status" value="1"/>
</dbReference>
<comment type="caution">
    <text evidence="2">The sequence shown here is derived from an EMBL/GenBank/DDBJ whole genome shotgun (WGS) entry which is preliminary data.</text>
</comment>
<dbReference type="Proteomes" id="UP001470288">
    <property type="component" value="Unassembled WGS sequence"/>
</dbReference>
<dbReference type="EMBL" id="JBBMFC010000002">
    <property type="protein sequence ID" value="MEQ2577539.1"/>
    <property type="molecule type" value="Genomic_DNA"/>
</dbReference>
<name>A0ABV1HX89_9FIRM</name>
<evidence type="ECO:0000313" key="3">
    <source>
        <dbReference type="Proteomes" id="UP001470288"/>
    </source>
</evidence>
<feature type="domain" description="Methyltransferase type 11" evidence="1">
    <location>
        <begin position="50"/>
        <end position="144"/>
    </location>
</feature>
<dbReference type="RefSeq" id="WP_118438636.1">
    <property type="nucleotide sequence ID" value="NZ_JBBMFC010000002.1"/>
</dbReference>
<keyword evidence="2" id="KW-0489">Methyltransferase</keyword>
<dbReference type="InterPro" id="IPR029063">
    <property type="entry name" value="SAM-dependent_MTases_sf"/>
</dbReference>
<evidence type="ECO:0000259" key="1">
    <source>
        <dbReference type="Pfam" id="PF08241"/>
    </source>
</evidence>
<dbReference type="CDD" id="cd02440">
    <property type="entry name" value="AdoMet_MTases"/>
    <property type="match status" value="1"/>
</dbReference>
<reference evidence="2 3" key="1">
    <citation type="submission" date="2024-03" db="EMBL/GenBank/DDBJ databases">
        <title>Human intestinal bacterial collection.</title>
        <authorList>
            <person name="Pauvert C."/>
            <person name="Hitch T.C.A."/>
            <person name="Clavel T."/>
        </authorList>
    </citation>
    <scope>NUCLEOTIDE SEQUENCE [LARGE SCALE GENOMIC DNA]</scope>
    <source>
        <strain evidence="2 3">CLA-AA-H78B</strain>
    </source>
</reference>
<dbReference type="PANTHER" id="PTHR43591">
    <property type="entry name" value="METHYLTRANSFERASE"/>
    <property type="match status" value="1"/>
</dbReference>
<accession>A0ABV1HX89</accession>
<gene>
    <name evidence="2" type="ORF">WMO62_01630</name>
</gene>
<keyword evidence="3" id="KW-1185">Reference proteome</keyword>
<dbReference type="InterPro" id="IPR013216">
    <property type="entry name" value="Methyltransf_11"/>
</dbReference>
<dbReference type="GO" id="GO:0032259">
    <property type="term" value="P:methylation"/>
    <property type="evidence" value="ECO:0007669"/>
    <property type="project" value="UniProtKB-KW"/>
</dbReference>